<dbReference type="Proteomes" id="UP000070168">
    <property type="component" value="Unassembled WGS sequence"/>
</dbReference>
<dbReference type="InterPro" id="IPR002347">
    <property type="entry name" value="SDR_fam"/>
</dbReference>
<comment type="caution">
    <text evidence="4">The sequence shown here is derived from an EMBL/GenBank/DDBJ whole genome shotgun (WGS) entry which is preliminary data.</text>
</comment>
<name>A0A135LI34_PENPA</name>
<evidence type="ECO:0000313" key="4">
    <source>
        <dbReference type="EMBL" id="KXG48598.1"/>
    </source>
</evidence>
<comment type="similarity">
    <text evidence="1">Belongs to the short-chain dehydrogenases/reductases (SDR) family.</text>
</comment>
<keyword evidence="5" id="KW-1185">Reference proteome</keyword>
<dbReference type="RefSeq" id="XP_040647134.1">
    <property type="nucleotide sequence ID" value="XM_040790181.1"/>
</dbReference>
<dbReference type="GO" id="GO:0016491">
    <property type="term" value="F:oxidoreductase activity"/>
    <property type="evidence" value="ECO:0007669"/>
    <property type="project" value="UniProtKB-KW"/>
</dbReference>
<gene>
    <name evidence="4" type="ORF">PGRI_024680</name>
</gene>
<evidence type="ECO:0000256" key="2">
    <source>
        <dbReference type="ARBA" id="ARBA00022857"/>
    </source>
</evidence>
<dbReference type="SUPFAM" id="SSF51735">
    <property type="entry name" value="NAD(P)-binding Rossmann-fold domains"/>
    <property type="match status" value="1"/>
</dbReference>
<protein>
    <submittedName>
        <fullName evidence="4">Short-chain dehydrogenase/reductase SDR</fullName>
    </submittedName>
</protein>
<dbReference type="OMA" id="LGAHYWR"/>
<dbReference type="OrthoDB" id="542013at2759"/>
<dbReference type="EMBL" id="LHQR01000065">
    <property type="protein sequence ID" value="KXG48598.1"/>
    <property type="molecule type" value="Genomic_DNA"/>
</dbReference>
<dbReference type="PANTHER" id="PTHR24320">
    <property type="entry name" value="RETINOL DEHYDROGENASE"/>
    <property type="match status" value="1"/>
</dbReference>
<dbReference type="PANTHER" id="PTHR24320:SF148">
    <property type="entry name" value="NAD(P)-BINDING ROSSMANN-FOLD SUPERFAMILY PROTEIN"/>
    <property type="match status" value="1"/>
</dbReference>
<dbReference type="GeneID" id="63705481"/>
<evidence type="ECO:0000256" key="1">
    <source>
        <dbReference type="ARBA" id="ARBA00006484"/>
    </source>
</evidence>
<evidence type="ECO:0000313" key="5">
    <source>
        <dbReference type="Proteomes" id="UP000070168"/>
    </source>
</evidence>
<organism evidence="4 5">
    <name type="scientific">Penicillium patulum</name>
    <name type="common">Penicillium griseofulvum</name>
    <dbReference type="NCBI Taxonomy" id="5078"/>
    <lineage>
        <taxon>Eukaryota</taxon>
        <taxon>Fungi</taxon>
        <taxon>Dikarya</taxon>
        <taxon>Ascomycota</taxon>
        <taxon>Pezizomycotina</taxon>
        <taxon>Eurotiomycetes</taxon>
        <taxon>Eurotiomycetidae</taxon>
        <taxon>Eurotiales</taxon>
        <taxon>Aspergillaceae</taxon>
        <taxon>Penicillium</taxon>
    </lineage>
</organism>
<dbReference type="Pfam" id="PF00106">
    <property type="entry name" value="adh_short"/>
    <property type="match status" value="1"/>
</dbReference>
<reference evidence="4 5" key="1">
    <citation type="journal article" date="2016" name="BMC Genomics">
        <title>Genome sequencing and secondary metabolism of the postharvest pathogen Penicillium griseofulvum.</title>
        <authorList>
            <person name="Banani H."/>
            <person name="Marcet-Houben M."/>
            <person name="Ballester A.R."/>
            <person name="Abbruscato P."/>
            <person name="Gonzalez-Candelas L."/>
            <person name="Gabaldon T."/>
            <person name="Spadaro D."/>
        </authorList>
    </citation>
    <scope>NUCLEOTIDE SEQUENCE [LARGE SCALE GENOMIC DNA]</scope>
    <source>
        <strain evidence="4 5">PG3</strain>
    </source>
</reference>
<keyword evidence="2" id="KW-0521">NADP</keyword>
<keyword evidence="3" id="KW-0560">Oxidoreductase</keyword>
<dbReference type="AlphaFoldDB" id="A0A135LI34"/>
<proteinExistence type="inferred from homology"/>
<accession>A0A135LI34</accession>
<dbReference type="InterPro" id="IPR036291">
    <property type="entry name" value="NAD(P)-bd_dom_sf"/>
</dbReference>
<evidence type="ECO:0000256" key="3">
    <source>
        <dbReference type="ARBA" id="ARBA00023002"/>
    </source>
</evidence>
<dbReference type="STRING" id="5078.A0A135LI34"/>
<sequence>MSSIAKTVIATGTSSGLGFEAIKQLLQQAQPYSFILGVRDTEKTRVAYDDLKFDTSKHSVSILPLDLLNLKSVQSFAKQALSELGHRPLNYLFLIAGLAIGADGPGPHGSKWCESYMVNHLAQHYLTHQFVDVLSASQSRIVVVSTGAIRNVRGSDPGTLDVDLKANSGANAKVVYSASKFTQLLGAHYWRRTLPDCKVVAVSPGLIPNTKLAQHSGLRLTMDMPDAKTVPEGAHSILRAVTAEDFPDDPEQIFLTSWGEWWPKDVYALSLDTALQDKWCLSKEDIEKSEPVFQE</sequence>
<dbReference type="Gene3D" id="3.40.50.720">
    <property type="entry name" value="NAD(P)-binding Rossmann-like Domain"/>
    <property type="match status" value="1"/>
</dbReference>